<sequence length="111" mass="12492">MITIETKSNPYVECILIKNITEFLVVQSDFSADGLKQVFIRTPDGVVITVGVELSDTIDNVKAKIQYTTQLPPDQNRLIYKGRQLEDGRTLSDYGITYNDILDLLVRLRGG</sequence>
<dbReference type="InterPro" id="IPR050158">
    <property type="entry name" value="Ubiquitin_ubiquitin-like"/>
</dbReference>
<protein>
    <recommendedName>
        <fullName evidence="1">Ubiquitin-like domain-containing protein</fullName>
    </recommendedName>
</protein>
<dbReference type="PRINTS" id="PR00348">
    <property type="entry name" value="UBIQUITIN"/>
</dbReference>
<dbReference type="SUPFAM" id="SSF54236">
    <property type="entry name" value="Ubiquitin-like"/>
    <property type="match status" value="1"/>
</dbReference>
<dbReference type="AlphaFoldDB" id="A0A4P6GCJ7"/>
<feature type="domain" description="Ubiquitin-like" evidence="1">
    <location>
        <begin position="36"/>
        <end position="111"/>
    </location>
</feature>
<proteinExistence type="predicted"/>
<evidence type="ECO:0000313" key="2">
    <source>
        <dbReference type="EMBL" id="QAY88326.1"/>
    </source>
</evidence>
<dbReference type="InterPro" id="IPR000626">
    <property type="entry name" value="Ubiquitin-like_dom"/>
</dbReference>
<dbReference type="PROSITE" id="PS50053">
    <property type="entry name" value="UBIQUITIN_2"/>
    <property type="match status" value="1"/>
</dbReference>
<accession>A0A4P6GCJ7</accession>
<name>A0A4P6GCJ7_9PSED</name>
<dbReference type="PANTHER" id="PTHR10666">
    <property type="entry name" value="UBIQUITIN"/>
    <property type="match status" value="1"/>
</dbReference>
<evidence type="ECO:0000313" key="3">
    <source>
        <dbReference type="Proteomes" id="UP000291121"/>
    </source>
</evidence>
<keyword evidence="3" id="KW-1185">Reference proteome</keyword>
<dbReference type="Gene3D" id="3.10.20.90">
    <property type="entry name" value="Phosphatidylinositol 3-kinase Catalytic Subunit, Chain A, domain 1"/>
    <property type="match status" value="1"/>
</dbReference>
<dbReference type="InterPro" id="IPR029071">
    <property type="entry name" value="Ubiquitin-like_domsf"/>
</dbReference>
<gene>
    <name evidence="2" type="ORF">CUN61_17565</name>
</gene>
<evidence type="ECO:0000259" key="1">
    <source>
        <dbReference type="PROSITE" id="PS50053"/>
    </source>
</evidence>
<organism evidence="2 3">
    <name type="scientific">Pseudomonas arsenicoxydans</name>
    <dbReference type="NCBI Taxonomy" id="702115"/>
    <lineage>
        <taxon>Bacteria</taxon>
        <taxon>Pseudomonadati</taxon>
        <taxon>Pseudomonadota</taxon>
        <taxon>Gammaproteobacteria</taxon>
        <taxon>Pseudomonadales</taxon>
        <taxon>Pseudomonadaceae</taxon>
        <taxon>Pseudomonas</taxon>
    </lineage>
</organism>
<reference evidence="2 3" key="1">
    <citation type="submission" date="2017-11" db="EMBL/GenBank/DDBJ databases">
        <title>Genome sequence of Pseudomonas arsenicoxydans ACM1.</title>
        <authorList>
            <person name="Nascimento F.X."/>
        </authorList>
    </citation>
    <scope>NUCLEOTIDE SEQUENCE [LARGE SCALE GENOMIC DNA]</scope>
    <source>
        <strain evidence="2 3">ACM1</strain>
    </source>
</reference>
<dbReference type="Proteomes" id="UP000291121">
    <property type="component" value="Chromosome"/>
</dbReference>
<dbReference type="EMBL" id="CP024767">
    <property type="protein sequence ID" value="QAY88326.1"/>
    <property type="molecule type" value="Genomic_DNA"/>
</dbReference>
<dbReference type="InterPro" id="IPR019956">
    <property type="entry name" value="Ubiquitin_dom"/>
</dbReference>
<dbReference type="FunFam" id="3.10.20.90:FF:000160">
    <property type="entry name" value="Polyubiquitin-C"/>
    <property type="match status" value="1"/>
</dbReference>
<dbReference type="Pfam" id="PF00240">
    <property type="entry name" value="ubiquitin"/>
    <property type="match status" value="1"/>
</dbReference>
<dbReference type="SMART" id="SM00213">
    <property type="entry name" value="UBQ"/>
    <property type="match status" value="1"/>
</dbReference>